<evidence type="ECO:0000256" key="5">
    <source>
        <dbReference type="ARBA" id="ARBA00025589"/>
    </source>
</evidence>
<evidence type="ECO:0000259" key="8">
    <source>
        <dbReference type="Pfam" id="PF11799"/>
    </source>
</evidence>
<dbReference type="InterPro" id="IPR001126">
    <property type="entry name" value="UmuC"/>
</dbReference>
<dbReference type="InterPro" id="IPR043502">
    <property type="entry name" value="DNA/RNA_pol_sf"/>
</dbReference>
<dbReference type="InterPro" id="IPR050356">
    <property type="entry name" value="SulA_CellDiv_inhibitor"/>
</dbReference>
<evidence type="ECO:0000259" key="9">
    <source>
        <dbReference type="Pfam" id="PF20114"/>
    </source>
</evidence>
<dbReference type="InterPro" id="IPR017961">
    <property type="entry name" value="DNA_pol_Y-fam_little_finger"/>
</dbReference>
<comment type="function">
    <text evidence="5">Poorly processive, error-prone DNA polymerase involved in untargeted mutagenesis. Copies undamaged DNA at stalled replication forks, which arise in vivo from mismatched or misaligned primer ends. These misaligned primers can be extended by PolIV. Exhibits no 3'-5' exonuclease (proofreading) activity. May be involved in translesional synthesis, in conjunction with the beta clamp from PolIII.</text>
</comment>
<accession>A0ABT5I035</accession>
<dbReference type="Pfam" id="PF11799">
    <property type="entry name" value="IMS_C"/>
    <property type="match status" value="1"/>
</dbReference>
<evidence type="ECO:0000256" key="4">
    <source>
        <dbReference type="ARBA" id="ARBA00022763"/>
    </source>
</evidence>
<sequence length="512" mass="56604">MPRVVSLWLPQWSIDRWRCQTVRNTGTSGSPPDAPIVLKGTDGRRRVVTAANRPALRGGVRIGMPLTQAQVLVEGLVAHDAEPERDAEALEVLAQWGLRTFSPLVAPDAPDGLIIDVTGADHLHGGEADLLRYMVQRLAGQQIEARAAIADTRGTAHALARFVARPIHLCPPGQTAAALAALPVAALRVTASQLQSLGQLGFETVGDLMHQPRAPLAKRFGPDLVRRLDQALGHTAEPIEPVHLPDVIAVERGFFEPIGAPETLARYTGRLTADLCERLEAKGLGARQVDLYFTRVDNRIEAIRVGMARPVRDAARLTRLQCEKLDTVAPGFGIERMRLVATEAELLAPVQVSHTEDNTIDLAALIDVLSNRIGDGRLYRLTPVQSDVPERAARRSDPLEGMAADWATQWPQQWPRPVRLFPKPEAIRTLAQLPDHPPTHIIWRGTRYRVTAADGPERIFGEWWLRDGEITAVRDYFRVEIETGERLWIYRSGDGEDAHTGDQNWHLHGMFA</sequence>
<evidence type="ECO:0000256" key="1">
    <source>
        <dbReference type="ARBA" id="ARBA00010945"/>
    </source>
</evidence>
<evidence type="ECO:0000256" key="2">
    <source>
        <dbReference type="ARBA" id="ARBA00011245"/>
    </source>
</evidence>
<feature type="domain" description="DNA polymerase Y-family little finger" evidence="8">
    <location>
        <begin position="248"/>
        <end position="342"/>
    </location>
</feature>
<organism evidence="10 11">
    <name type="scientific">Asticcacaulis aquaticus</name>
    <dbReference type="NCBI Taxonomy" id="2984212"/>
    <lineage>
        <taxon>Bacteria</taxon>
        <taxon>Pseudomonadati</taxon>
        <taxon>Pseudomonadota</taxon>
        <taxon>Alphaproteobacteria</taxon>
        <taxon>Caulobacterales</taxon>
        <taxon>Caulobacteraceae</taxon>
        <taxon>Asticcacaulis</taxon>
    </lineage>
</organism>
<evidence type="ECO:0000259" key="7">
    <source>
        <dbReference type="Pfam" id="PF00817"/>
    </source>
</evidence>
<feature type="domain" description="DUF6504" evidence="9">
    <location>
        <begin position="433"/>
        <end position="508"/>
    </location>
</feature>
<name>A0ABT5I035_9CAUL</name>
<feature type="domain" description="UmuC" evidence="7">
    <location>
        <begin position="35"/>
        <end position="157"/>
    </location>
</feature>
<dbReference type="EC" id="2.7.7.7" evidence="3"/>
<evidence type="ECO:0000313" key="11">
    <source>
        <dbReference type="Proteomes" id="UP001214854"/>
    </source>
</evidence>
<reference evidence="10 11" key="1">
    <citation type="submission" date="2023-01" db="EMBL/GenBank/DDBJ databases">
        <title>Novel species of the genus Asticcacaulis isolated from rivers.</title>
        <authorList>
            <person name="Lu H."/>
        </authorList>
    </citation>
    <scope>NUCLEOTIDE SEQUENCE [LARGE SCALE GENOMIC DNA]</scope>
    <source>
        <strain evidence="10 11">BYS171W</strain>
    </source>
</reference>
<dbReference type="Proteomes" id="UP001214854">
    <property type="component" value="Unassembled WGS sequence"/>
</dbReference>
<dbReference type="Gene3D" id="3.30.70.270">
    <property type="match status" value="1"/>
</dbReference>
<comment type="subunit">
    <text evidence="2">Monomer.</text>
</comment>
<keyword evidence="4" id="KW-0227">DNA damage</keyword>
<proteinExistence type="inferred from homology"/>
<dbReference type="EMBL" id="JAQQKX010000019">
    <property type="protein sequence ID" value="MDC7685041.1"/>
    <property type="molecule type" value="Genomic_DNA"/>
</dbReference>
<comment type="similarity">
    <text evidence="1">Belongs to the DNA polymerase type-Y family.</text>
</comment>
<dbReference type="InterPro" id="IPR045443">
    <property type="entry name" value="DUF6504"/>
</dbReference>
<dbReference type="RefSeq" id="WP_272749544.1">
    <property type="nucleotide sequence ID" value="NZ_JAQQKX010000019.1"/>
</dbReference>
<dbReference type="SUPFAM" id="SSF56672">
    <property type="entry name" value="DNA/RNA polymerases"/>
    <property type="match status" value="1"/>
</dbReference>
<gene>
    <name evidence="10" type="ORF">PQU92_17285</name>
</gene>
<comment type="catalytic activity">
    <reaction evidence="6">
        <text>DNA(n) + a 2'-deoxyribonucleoside 5'-triphosphate = DNA(n+1) + diphosphate</text>
        <dbReference type="Rhea" id="RHEA:22508"/>
        <dbReference type="Rhea" id="RHEA-COMP:17339"/>
        <dbReference type="Rhea" id="RHEA-COMP:17340"/>
        <dbReference type="ChEBI" id="CHEBI:33019"/>
        <dbReference type="ChEBI" id="CHEBI:61560"/>
        <dbReference type="ChEBI" id="CHEBI:173112"/>
        <dbReference type="EC" id="2.7.7.7"/>
    </reaction>
</comment>
<dbReference type="CDD" id="cd03468">
    <property type="entry name" value="PolY_like"/>
    <property type="match status" value="1"/>
</dbReference>
<dbReference type="PANTHER" id="PTHR35369">
    <property type="entry name" value="BLR3025 PROTEIN-RELATED"/>
    <property type="match status" value="1"/>
</dbReference>
<dbReference type="Pfam" id="PF00817">
    <property type="entry name" value="IMS"/>
    <property type="match status" value="1"/>
</dbReference>
<evidence type="ECO:0000313" key="10">
    <source>
        <dbReference type="EMBL" id="MDC7685041.1"/>
    </source>
</evidence>
<dbReference type="Gene3D" id="3.40.1170.60">
    <property type="match status" value="1"/>
</dbReference>
<dbReference type="Pfam" id="PF20114">
    <property type="entry name" value="DUF6504"/>
    <property type="match status" value="1"/>
</dbReference>
<evidence type="ECO:0000256" key="3">
    <source>
        <dbReference type="ARBA" id="ARBA00012417"/>
    </source>
</evidence>
<comment type="caution">
    <text evidence="10">The sequence shown here is derived from an EMBL/GenBank/DDBJ whole genome shotgun (WGS) entry which is preliminary data.</text>
</comment>
<dbReference type="PANTHER" id="PTHR35369:SF2">
    <property type="entry name" value="BLR3025 PROTEIN"/>
    <property type="match status" value="1"/>
</dbReference>
<evidence type="ECO:0000256" key="6">
    <source>
        <dbReference type="ARBA" id="ARBA00049244"/>
    </source>
</evidence>
<keyword evidence="11" id="KW-1185">Reference proteome</keyword>
<protein>
    <recommendedName>
        <fullName evidence="3">DNA-directed DNA polymerase</fullName>
        <ecNumber evidence="3">2.7.7.7</ecNumber>
    </recommendedName>
</protein>
<dbReference type="InterPro" id="IPR043128">
    <property type="entry name" value="Rev_trsase/Diguanyl_cyclase"/>
</dbReference>